<evidence type="ECO:0000256" key="3">
    <source>
        <dbReference type="ARBA" id="ARBA00022842"/>
    </source>
</evidence>
<feature type="binding site" evidence="7">
    <location>
        <position position="79"/>
    </location>
    <ligand>
        <name>Mg(2+)</name>
        <dbReference type="ChEBI" id="CHEBI:18420"/>
    </ligand>
</feature>
<feature type="compositionally biased region" description="Polar residues" evidence="8">
    <location>
        <begin position="1"/>
        <end position="12"/>
    </location>
</feature>
<keyword evidence="10" id="KW-1185">Reference proteome</keyword>
<evidence type="ECO:0000256" key="8">
    <source>
        <dbReference type="SAM" id="MobiDB-lite"/>
    </source>
</evidence>
<dbReference type="PANTHER" id="PTHR10218:SF302">
    <property type="entry name" value="GUANINE NUCLEOTIDE-BINDING PROTEIN ALPHA-5 SUBUNIT"/>
    <property type="match status" value="1"/>
</dbReference>
<feature type="binding site" evidence="6">
    <location>
        <begin position="258"/>
        <end position="264"/>
    </location>
    <ligand>
        <name>GTP</name>
        <dbReference type="ChEBI" id="CHEBI:37565"/>
    </ligand>
</feature>
<accession>A0ABD3PIV5</accession>
<dbReference type="SUPFAM" id="SSF52540">
    <property type="entry name" value="P-loop containing nucleoside triphosphate hydrolases"/>
    <property type="match status" value="1"/>
</dbReference>
<feature type="binding site" evidence="6">
    <location>
        <begin position="233"/>
        <end position="234"/>
    </location>
    <ligand>
        <name>GTP</name>
        <dbReference type="ChEBI" id="CHEBI:37565"/>
    </ligand>
</feature>
<dbReference type="GO" id="GO:0007165">
    <property type="term" value="P:signal transduction"/>
    <property type="evidence" value="ECO:0007669"/>
    <property type="project" value="UniProtKB-KW"/>
</dbReference>
<dbReference type="PRINTS" id="PR00318">
    <property type="entry name" value="GPROTEINA"/>
</dbReference>
<sequence length="443" mass="48871">MGCGSSAPQQTVPPSGGGGHNPSAPANNAGGGGGGGATSNAKAGASANTGIEADLARARLEDEGKIKMLLLGAGESGKSTIFKQMRLLYNSNERTDDDLRMYGVVARSNIVVAVRKLCAHLRNLGLEEELDREEAGDQSSMSVRQAYDELMAYLVDNTANLEGKSVSQDPSVSEHQILNNGKKDWVGQSARAGGAANNDAKLFLDHHESIRILWQSDTMKKVWAKRSAVNVIDSHKQYLDDIPRIASPDYKPTTQDVLIARVRTTQVIMEKYRIDGIDFEVYDVGGQRSERRKWIDCFDSVTAVIFVAALSEYDQTLAEAKRTNRMVEALELFRSVCNNRSFSDTSILLFLNKKDIFTEKIMYSDIAAQRPFCDYAGPTKDFDHGVLYFIQKFKDCLIDDDFNDSFIHVTCATDTNNIKFVLESTRTIIMSDNLKRSGFLGAD</sequence>
<keyword evidence="1 7" id="KW-0479">Metal-binding</keyword>
<evidence type="ECO:0000313" key="9">
    <source>
        <dbReference type="EMBL" id="KAL3787672.1"/>
    </source>
</evidence>
<dbReference type="SMART" id="SM00275">
    <property type="entry name" value="G_alpha"/>
    <property type="match status" value="1"/>
</dbReference>
<reference evidence="9 10" key="1">
    <citation type="submission" date="2024-10" db="EMBL/GenBank/DDBJ databases">
        <title>Updated reference genomes for cyclostephanoid diatoms.</title>
        <authorList>
            <person name="Roberts W.R."/>
            <person name="Alverson A.J."/>
        </authorList>
    </citation>
    <scope>NUCLEOTIDE SEQUENCE [LARGE SCALE GENOMIC DNA]</scope>
    <source>
        <strain evidence="9 10">AJA276-08</strain>
    </source>
</reference>
<feature type="binding site" evidence="7">
    <location>
        <position position="264"/>
    </location>
    <ligand>
        <name>Mg(2+)</name>
        <dbReference type="ChEBI" id="CHEBI:18420"/>
    </ligand>
</feature>
<evidence type="ECO:0000256" key="1">
    <source>
        <dbReference type="ARBA" id="ARBA00022723"/>
    </source>
</evidence>
<feature type="binding site" evidence="6">
    <location>
        <begin position="75"/>
        <end position="80"/>
    </location>
    <ligand>
        <name>GTP</name>
        <dbReference type="ChEBI" id="CHEBI:37565"/>
    </ligand>
</feature>
<keyword evidence="5" id="KW-0807">Transducer</keyword>
<feature type="binding site" evidence="6">
    <location>
        <begin position="352"/>
        <end position="355"/>
    </location>
    <ligand>
        <name>GTP</name>
        <dbReference type="ChEBI" id="CHEBI:37565"/>
    </ligand>
</feature>
<dbReference type="PANTHER" id="PTHR10218">
    <property type="entry name" value="GTP-BINDING PROTEIN ALPHA SUBUNIT"/>
    <property type="match status" value="1"/>
</dbReference>
<comment type="caution">
    <text evidence="9">The sequence shown here is derived from an EMBL/GenBank/DDBJ whole genome shotgun (WGS) entry which is preliminary data.</text>
</comment>
<evidence type="ECO:0000256" key="4">
    <source>
        <dbReference type="ARBA" id="ARBA00023134"/>
    </source>
</evidence>
<organism evidence="9 10">
    <name type="scientific">Stephanodiscus triporus</name>
    <dbReference type="NCBI Taxonomy" id="2934178"/>
    <lineage>
        <taxon>Eukaryota</taxon>
        <taxon>Sar</taxon>
        <taxon>Stramenopiles</taxon>
        <taxon>Ochrophyta</taxon>
        <taxon>Bacillariophyta</taxon>
        <taxon>Coscinodiscophyceae</taxon>
        <taxon>Thalassiosirophycidae</taxon>
        <taxon>Stephanodiscales</taxon>
        <taxon>Stephanodiscaceae</taxon>
        <taxon>Stephanodiscus</taxon>
    </lineage>
</organism>
<keyword evidence="3 7" id="KW-0460">Magnesium</keyword>
<protein>
    <submittedName>
        <fullName evidence="9">Uncharacterized protein</fullName>
    </submittedName>
</protein>
<evidence type="ECO:0000256" key="5">
    <source>
        <dbReference type="ARBA" id="ARBA00023224"/>
    </source>
</evidence>
<evidence type="ECO:0000256" key="7">
    <source>
        <dbReference type="PIRSR" id="PIRSR601019-2"/>
    </source>
</evidence>
<dbReference type="Proteomes" id="UP001530315">
    <property type="component" value="Unassembled WGS sequence"/>
</dbReference>
<keyword evidence="4 6" id="KW-0342">GTP-binding</keyword>
<feature type="region of interest" description="Disordered" evidence="8">
    <location>
        <begin position="1"/>
        <end position="43"/>
    </location>
</feature>
<dbReference type="GO" id="GO:0046872">
    <property type="term" value="F:metal ion binding"/>
    <property type="evidence" value="ECO:0007669"/>
    <property type="project" value="UniProtKB-KW"/>
</dbReference>
<dbReference type="SUPFAM" id="SSF47895">
    <property type="entry name" value="Transducin (alpha subunit), insertion domain"/>
    <property type="match status" value="1"/>
</dbReference>
<dbReference type="PROSITE" id="PS51882">
    <property type="entry name" value="G_ALPHA"/>
    <property type="match status" value="1"/>
</dbReference>
<dbReference type="Pfam" id="PF00503">
    <property type="entry name" value="G-alpha"/>
    <property type="match status" value="1"/>
</dbReference>
<evidence type="ECO:0000256" key="6">
    <source>
        <dbReference type="PIRSR" id="PIRSR601019-1"/>
    </source>
</evidence>
<gene>
    <name evidence="9" type="ORF">ACHAW5_011231</name>
</gene>
<proteinExistence type="predicted"/>
<dbReference type="AlphaFoldDB" id="A0ABD3PIV5"/>
<dbReference type="GO" id="GO:0005525">
    <property type="term" value="F:GTP binding"/>
    <property type="evidence" value="ECO:0007669"/>
    <property type="project" value="UniProtKB-KW"/>
</dbReference>
<feature type="binding site" evidence="6">
    <location>
        <position position="412"/>
    </location>
    <ligand>
        <name>GTP</name>
        <dbReference type="ChEBI" id="CHEBI:37565"/>
    </ligand>
</feature>
<dbReference type="InterPro" id="IPR027417">
    <property type="entry name" value="P-loop_NTPase"/>
</dbReference>
<name>A0ABD3PIV5_9STRA</name>
<dbReference type="InterPro" id="IPR011025">
    <property type="entry name" value="GproteinA_insert"/>
</dbReference>
<dbReference type="Gene3D" id="1.10.400.10">
    <property type="entry name" value="GI Alpha 1, domain 2-like"/>
    <property type="match status" value="2"/>
</dbReference>
<dbReference type="Gene3D" id="3.40.50.300">
    <property type="entry name" value="P-loop containing nucleotide triphosphate hydrolases"/>
    <property type="match status" value="2"/>
</dbReference>
<dbReference type="FunFam" id="3.40.50.300:FF:002307">
    <property type="entry name" value="Guanine nucleotide-binding protein G(k) subunit alpha"/>
    <property type="match status" value="1"/>
</dbReference>
<keyword evidence="2 6" id="KW-0547">Nucleotide-binding</keyword>
<dbReference type="CDD" id="cd00066">
    <property type="entry name" value="G-alpha"/>
    <property type="match status" value="1"/>
</dbReference>
<dbReference type="EMBL" id="JALLAZ020000764">
    <property type="protein sequence ID" value="KAL3787672.1"/>
    <property type="molecule type" value="Genomic_DNA"/>
</dbReference>
<feature type="binding site" evidence="6">
    <location>
        <begin position="283"/>
        <end position="287"/>
    </location>
    <ligand>
        <name>GTP</name>
        <dbReference type="ChEBI" id="CHEBI:37565"/>
    </ligand>
</feature>
<evidence type="ECO:0000256" key="2">
    <source>
        <dbReference type="ARBA" id="ARBA00022741"/>
    </source>
</evidence>
<evidence type="ECO:0000313" key="10">
    <source>
        <dbReference type="Proteomes" id="UP001530315"/>
    </source>
</evidence>
<dbReference type="InterPro" id="IPR001019">
    <property type="entry name" value="Gprotein_alpha_su"/>
</dbReference>